<dbReference type="RefSeq" id="WP_279248591.1">
    <property type="nucleotide sequence ID" value="NZ_SHNO01000001.1"/>
</dbReference>
<feature type="transmembrane region" description="Helical" evidence="7">
    <location>
        <begin position="276"/>
        <end position="297"/>
    </location>
</feature>
<evidence type="ECO:0000256" key="2">
    <source>
        <dbReference type="ARBA" id="ARBA00022475"/>
    </source>
</evidence>
<protein>
    <submittedName>
        <fullName evidence="8">Glycosyltransferase family 4 protein</fullName>
    </submittedName>
</protein>
<feature type="transmembrane region" description="Helical" evidence="7">
    <location>
        <begin position="303"/>
        <end position="320"/>
    </location>
</feature>
<gene>
    <name evidence="8" type="ORF">EYC82_05745</name>
</gene>
<dbReference type="Pfam" id="PF00953">
    <property type="entry name" value="Glycos_transf_4"/>
    <property type="match status" value="1"/>
</dbReference>
<feature type="transmembrane region" description="Helical" evidence="7">
    <location>
        <begin position="175"/>
        <end position="192"/>
    </location>
</feature>
<accession>A0ABT3T3M2</accession>
<organism evidence="8 9">
    <name type="scientific">Candidatus Marimicrobium litorale</name>
    <dbReference type="NCBI Taxonomy" id="2518991"/>
    <lineage>
        <taxon>Bacteria</taxon>
        <taxon>Pseudomonadati</taxon>
        <taxon>Pseudomonadota</taxon>
        <taxon>Gammaproteobacteria</taxon>
        <taxon>Cellvibrionales</taxon>
        <taxon>Halieaceae</taxon>
        <taxon>Marimicrobium</taxon>
    </lineage>
</organism>
<comment type="subcellular location">
    <subcellularLocation>
        <location evidence="1">Cell membrane</location>
        <topology evidence="1">Multi-pass membrane protein</topology>
    </subcellularLocation>
</comment>
<feature type="transmembrane region" description="Helical" evidence="7">
    <location>
        <begin position="107"/>
        <end position="138"/>
    </location>
</feature>
<dbReference type="EMBL" id="SHNO01000001">
    <property type="protein sequence ID" value="MCX2976852.1"/>
    <property type="molecule type" value="Genomic_DNA"/>
</dbReference>
<keyword evidence="2" id="KW-1003">Cell membrane</keyword>
<evidence type="ECO:0000256" key="3">
    <source>
        <dbReference type="ARBA" id="ARBA00022679"/>
    </source>
</evidence>
<evidence type="ECO:0000256" key="1">
    <source>
        <dbReference type="ARBA" id="ARBA00004651"/>
    </source>
</evidence>
<evidence type="ECO:0000313" key="9">
    <source>
        <dbReference type="Proteomes" id="UP001143304"/>
    </source>
</evidence>
<keyword evidence="5 7" id="KW-1133">Transmembrane helix</keyword>
<dbReference type="PANTHER" id="PTHR22926:SF3">
    <property type="entry name" value="UNDECAPRENYL-PHOSPHATE ALPHA-N-ACETYLGLUCOSAMINYL 1-PHOSPHATE TRANSFERASE"/>
    <property type="match status" value="1"/>
</dbReference>
<dbReference type="CDD" id="cd06854">
    <property type="entry name" value="GT_WbpL_WbcO_like"/>
    <property type="match status" value="1"/>
</dbReference>
<sequence length="326" mass="35334">MLLLFASVCLSILVCGAYLQIARAQNIFDIPNERSSHSLATPRGGGIGLMLSFSLGLLLVGYFYGSWSPAYVTLVLAALSLSVIGFMDDVIGLPMRLRFVAYSVTCALVAFVLLPFSSGFVLGTLGAVLAALTLLWALNLFNFMDGIDGIAAVQTIMVCTMAAVLASSSVDGARYVLFCLLLASCYAGFLVWNFPPARLFLGDSGSVPTGFLLGGLAIIASVEDVIHPASWLILMAVFITDATWTLVWRIVTGQPFTEAHRLHGYQRLSRRWHSHLRVDMLLVAVNAFWLFPIAYAVQCWPHTTLFMVILAYLPLLLGMAKAGKLA</sequence>
<proteinExistence type="predicted"/>
<keyword evidence="6 7" id="KW-0472">Membrane</keyword>
<evidence type="ECO:0000256" key="7">
    <source>
        <dbReference type="SAM" id="Phobius"/>
    </source>
</evidence>
<evidence type="ECO:0000256" key="4">
    <source>
        <dbReference type="ARBA" id="ARBA00022692"/>
    </source>
</evidence>
<keyword evidence="9" id="KW-1185">Reference proteome</keyword>
<dbReference type="PANTHER" id="PTHR22926">
    <property type="entry name" value="PHOSPHO-N-ACETYLMURAMOYL-PENTAPEPTIDE-TRANSFERASE"/>
    <property type="match status" value="1"/>
</dbReference>
<dbReference type="Proteomes" id="UP001143304">
    <property type="component" value="Unassembled WGS sequence"/>
</dbReference>
<reference evidence="8" key="1">
    <citation type="submission" date="2019-02" db="EMBL/GenBank/DDBJ databases">
        <authorList>
            <person name="Li S.-H."/>
        </authorList>
    </citation>
    <scope>NUCLEOTIDE SEQUENCE</scope>
    <source>
        <strain evidence="8">IMCC11814</strain>
    </source>
</reference>
<feature type="transmembrane region" description="Helical" evidence="7">
    <location>
        <begin position="40"/>
        <end position="63"/>
    </location>
</feature>
<comment type="caution">
    <text evidence="8">The sequence shown here is derived from an EMBL/GenBank/DDBJ whole genome shotgun (WGS) entry which is preliminary data.</text>
</comment>
<feature type="transmembrane region" description="Helical" evidence="7">
    <location>
        <begin position="150"/>
        <end position="169"/>
    </location>
</feature>
<keyword evidence="4 7" id="KW-0812">Transmembrane</keyword>
<name>A0ABT3T3M2_9GAMM</name>
<feature type="transmembrane region" description="Helical" evidence="7">
    <location>
        <begin position="231"/>
        <end position="251"/>
    </location>
</feature>
<evidence type="ECO:0000313" key="8">
    <source>
        <dbReference type="EMBL" id="MCX2976852.1"/>
    </source>
</evidence>
<feature type="transmembrane region" description="Helical" evidence="7">
    <location>
        <begin position="70"/>
        <end position="87"/>
    </location>
</feature>
<keyword evidence="3" id="KW-0808">Transferase</keyword>
<dbReference type="InterPro" id="IPR000715">
    <property type="entry name" value="Glycosyl_transferase_4"/>
</dbReference>
<feature type="transmembrane region" description="Helical" evidence="7">
    <location>
        <begin position="199"/>
        <end position="219"/>
    </location>
</feature>
<evidence type="ECO:0000256" key="6">
    <source>
        <dbReference type="ARBA" id="ARBA00023136"/>
    </source>
</evidence>
<evidence type="ECO:0000256" key="5">
    <source>
        <dbReference type="ARBA" id="ARBA00022989"/>
    </source>
</evidence>